<dbReference type="SMART" id="SM00717">
    <property type="entry name" value="SANT"/>
    <property type="match status" value="2"/>
</dbReference>
<dbReference type="EMBL" id="CM031828">
    <property type="protein sequence ID" value="KAG6717829.1"/>
    <property type="molecule type" value="Genomic_DNA"/>
</dbReference>
<protein>
    <submittedName>
        <fullName evidence="10">Uncharacterized protein</fullName>
    </submittedName>
</protein>
<dbReference type="CDD" id="cd00167">
    <property type="entry name" value="SANT"/>
    <property type="match status" value="2"/>
</dbReference>
<evidence type="ECO:0000256" key="5">
    <source>
        <dbReference type="ARBA" id="ARBA00023163"/>
    </source>
</evidence>
<feature type="compositionally biased region" description="Polar residues" evidence="7">
    <location>
        <begin position="148"/>
        <end position="157"/>
    </location>
</feature>
<comment type="caution">
    <text evidence="10">The sequence shown here is derived from an EMBL/GenBank/DDBJ whole genome shotgun (WGS) entry which is preliminary data.</text>
</comment>
<evidence type="ECO:0000259" key="9">
    <source>
        <dbReference type="PROSITE" id="PS51294"/>
    </source>
</evidence>
<dbReference type="PROSITE" id="PS50090">
    <property type="entry name" value="MYB_LIKE"/>
    <property type="match status" value="2"/>
</dbReference>
<evidence type="ECO:0000313" key="10">
    <source>
        <dbReference type="EMBL" id="KAG6717829.1"/>
    </source>
</evidence>
<proteinExistence type="predicted"/>
<dbReference type="PANTHER" id="PTHR47997:SF28">
    <property type="entry name" value="TRANSCRIPTION FACTOR MYB15-LIKE"/>
    <property type="match status" value="1"/>
</dbReference>
<accession>A0A922F7Z2</accession>
<dbReference type="InterPro" id="IPR001005">
    <property type="entry name" value="SANT/Myb"/>
</dbReference>
<dbReference type="OrthoDB" id="2143914at2759"/>
<dbReference type="AlphaFoldDB" id="A0A922F7Z2"/>
<dbReference type="GO" id="GO:0003677">
    <property type="term" value="F:DNA binding"/>
    <property type="evidence" value="ECO:0007669"/>
    <property type="project" value="UniProtKB-KW"/>
</dbReference>
<evidence type="ECO:0000313" key="11">
    <source>
        <dbReference type="Proteomes" id="UP000811246"/>
    </source>
</evidence>
<evidence type="ECO:0000256" key="4">
    <source>
        <dbReference type="ARBA" id="ARBA00023125"/>
    </source>
</evidence>
<evidence type="ECO:0000256" key="2">
    <source>
        <dbReference type="ARBA" id="ARBA00022737"/>
    </source>
</evidence>
<evidence type="ECO:0000259" key="8">
    <source>
        <dbReference type="PROSITE" id="PS50090"/>
    </source>
</evidence>
<dbReference type="GO" id="GO:0005634">
    <property type="term" value="C:nucleus"/>
    <property type="evidence" value="ECO:0007669"/>
    <property type="project" value="UniProtKB-SubCell"/>
</dbReference>
<dbReference type="SUPFAM" id="SSF46689">
    <property type="entry name" value="Homeodomain-like"/>
    <property type="match status" value="1"/>
</dbReference>
<sequence>MVRTPRCDKNGLKKGTWTPEEDRKLISYVTRYGCWNWRQLPRFAGLSRCGKSCRLRWMNYLRPNIKRGNYSKEEEEKIIKLHELLGNRWSAIAAQLPGRTDNEIKNHWHTNLKKRLKQNSIPHEEKHDSNDQLPRGEKRQKRKEPSHSLKNPETTQTIDAAVLDARTNVVAGDINHGTFTENAETDGNSFWTQPFLTDDSNITSWFPSPFMGCEYLCSVPDELLSCPYGLFEEEDKFSNMNLSRSEKRHKRLNDQPNKPLLNPSTQVIDSLPSSPQPCSSELSSITKDTAVKTSTNMVADENVFTSFEASTEIGSNFWAEPFFADNAYIPSDFSAPFIWTDEELSPAFDEFLCAFVL</sequence>
<dbReference type="Proteomes" id="UP000811246">
    <property type="component" value="Chromosome 4"/>
</dbReference>
<dbReference type="Gene3D" id="1.10.10.60">
    <property type="entry name" value="Homeodomain-like"/>
    <property type="match status" value="2"/>
</dbReference>
<dbReference type="PROSITE" id="PS51294">
    <property type="entry name" value="HTH_MYB"/>
    <property type="match status" value="2"/>
</dbReference>
<dbReference type="PANTHER" id="PTHR47997">
    <property type="entry name" value="MYB DOMAIN PROTEIN 55"/>
    <property type="match status" value="1"/>
</dbReference>
<feature type="compositionally biased region" description="Basic and acidic residues" evidence="7">
    <location>
        <begin position="122"/>
        <end position="147"/>
    </location>
</feature>
<dbReference type="InterPro" id="IPR051953">
    <property type="entry name" value="Plant_SW-associated_TFs"/>
</dbReference>
<feature type="region of interest" description="Disordered" evidence="7">
    <location>
        <begin position="242"/>
        <end position="262"/>
    </location>
</feature>
<feature type="region of interest" description="Disordered" evidence="7">
    <location>
        <begin position="116"/>
        <end position="157"/>
    </location>
</feature>
<dbReference type="FunFam" id="1.10.10.60:FF:000001">
    <property type="entry name" value="MYB-related transcription factor"/>
    <property type="match status" value="1"/>
</dbReference>
<feature type="domain" description="HTH myb-type" evidence="9">
    <location>
        <begin position="9"/>
        <end position="61"/>
    </location>
</feature>
<dbReference type="Pfam" id="PF00249">
    <property type="entry name" value="Myb_DNA-binding"/>
    <property type="match status" value="2"/>
</dbReference>
<evidence type="ECO:0000256" key="6">
    <source>
        <dbReference type="ARBA" id="ARBA00023242"/>
    </source>
</evidence>
<name>A0A922F7Z2_CARIL</name>
<evidence type="ECO:0000256" key="7">
    <source>
        <dbReference type="SAM" id="MobiDB-lite"/>
    </source>
</evidence>
<reference evidence="10" key="1">
    <citation type="submission" date="2021-01" db="EMBL/GenBank/DDBJ databases">
        <authorList>
            <person name="Lovell J.T."/>
            <person name="Bentley N."/>
            <person name="Bhattarai G."/>
            <person name="Jenkins J.W."/>
            <person name="Sreedasyam A."/>
            <person name="Alarcon Y."/>
            <person name="Bock C."/>
            <person name="Boston L."/>
            <person name="Carlson J."/>
            <person name="Cervantes K."/>
            <person name="Clermont K."/>
            <person name="Krom N."/>
            <person name="Kubenka K."/>
            <person name="Mamidi S."/>
            <person name="Mattison C."/>
            <person name="Monteros M."/>
            <person name="Pisani C."/>
            <person name="Plott C."/>
            <person name="Rajasekar S."/>
            <person name="Rhein H.S."/>
            <person name="Rohla C."/>
            <person name="Song M."/>
            <person name="Hilaire R.S."/>
            <person name="Shu S."/>
            <person name="Wells L."/>
            <person name="Wang X."/>
            <person name="Webber J."/>
            <person name="Heerema R.J."/>
            <person name="Klein P."/>
            <person name="Conner P."/>
            <person name="Grauke L."/>
            <person name="Grimwood J."/>
            <person name="Schmutz J."/>
            <person name="Randall J.J."/>
        </authorList>
    </citation>
    <scope>NUCLEOTIDE SEQUENCE</scope>
    <source>
        <tissue evidence="10">Leaf</tissue>
    </source>
</reference>
<keyword evidence="3" id="KW-0805">Transcription regulation</keyword>
<keyword evidence="2" id="KW-0677">Repeat</keyword>
<evidence type="ECO:0000256" key="3">
    <source>
        <dbReference type="ARBA" id="ARBA00023015"/>
    </source>
</evidence>
<keyword evidence="5" id="KW-0804">Transcription</keyword>
<organism evidence="10 11">
    <name type="scientific">Carya illinoinensis</name>
    <name type="common">Pecan</name>
    <dbReference type="NCBI Taxonomy" id="32201"/>
    <lineage>
        <taxon>Eukaryota</taxon>
        <taxon>Viridiplantae</taxon>
        <taxon>Streptophyta</taxon>
        <taxon>Embryophyta</taxon>
        <taxon>Tracheophyta</taxon>
        <taxon>Spermatophyta</taxon>
        <taxon>Magnoliopsida</taxon>
        <taxon>eudicotyledons</taxon>
        <taxon>Gunneridae</taxon>
        <taxon>Pentapetalae</taxon>
        <taxon>rosids</taxon>
        <taxon>fabids</taxon>
        <taxon>Fagales</taxon>
        <taxon>Juglandaceae</taxon>
        <taxon>Carya</taxon>
    </lineage>
</organism>
<comment type="subcellular location">
    <subcellularLocation>
        <location evidence="1">Nucleus</location>
    </subcellularLocation>
</comment>
<keyword evidence="4" id="KW-0238">DNA-binding</keyword>
<dbReference type="InterPro" id="IPR009057">
    <property type="entry name" value="Homeodomain-like_sf"/>
</dbReference>
<feature type="domain" description="Myb-like" evidence="8">
    <location>
        <begin position="9"/>
        <end position="61"/>
    </location>
</feature>
<dbReference type="InterPro" id="IPR017930">
    <property type="entry name" value="Myb_dom"/>
</dbReference>
<evidence type="ECO:0000256" key="1">
    <source>
        <dbReference type="ARBA" id="ARBA00004123"/>
    </source>
</evidence>
<feature type="domain" description="HTH myb-type" evidence="9">
    <location>
        <begin position="62"/>
        <end position="116"/>
    </location>
</feature>
<feature type="domain" description="Myb-like" evidence="8">
    <location>
        <begin position="62"/>
        <end position="112"/>
    </location>
</feature>
<gene>
    <name evidence="10" type="ORF">I3842_04G119100</name>
</gene>
<keyword evidence="6" id="KW-0539">Nucleus</keyword>